<keyword evidence="3 6" id="KW-0479">Metal-binding</keyword>
<dbReference type="PANTHER" id="PTHR30352">
    <property type="entry name" value="PYRUVATE FORMATE-LYASE-ACTIVATING ENZYME"/>
    <property type="match status" value="1"/>
</dbReference>
<dbReference type="GO" id="GO:0051539">
    <property type="term" value="F:4 iron, 4 sulfur cluster binding"/>
    <property type="evidence" value="ECO:0007669"/>
    <property type="project" value="UniProtKB-KW"/>
</dbReference>
<keyword evidence="5 6" id="KW-0411">Iron-sulfur</keyword>
<comment type="cofactor">
    <cofactor evidence="6">
        <name>[4Fe-4S] cluster</name>
        <dbReference type="ChEBI" id="CHEBI:49883"/>
    </cofactor>
    <text evidence="6">Binds 1 [4Fe-4S] cluster. The cluster is coordinated with 3 cysteines and an exchangeable S-adenosyl-L-methionine.</text>
</comment>
<dbReference type="SMART" id="SM00729">
    <property type="entry name" value="Elp3"/>
    <property type="match status" value="1"/>
</dbReference>
<dbReference type="InterPro" id="IPR007197">
    <property type="entry name" value="rSAM"/>
</dbReference>
<evidence type="ECO:0000313" key="8">
    <source>
        <dbReference type="EMBL" id="MBI2877733.1"/>
    </source>
</evidence>
<evidence type="ECO:0000256" key="2">
    <source>
        <dbReference type="ARBA" id="ARBA00022691"/>
    </source>
</evidence>
<dbReference type="InterPro" id="IPR016431">
    <property type="entry name" value="Pyrv-formate_lyase-activ_prd"/>
</dbReference>
<feature type="binding site" evidence="6">
    <location>
        <position position="86"/>
    </location>
    <ligand>
        <name>[4Fe-4S] cluster</name>
        <dbReference type="ChEBI" id="CHEBI:49883"/>
        <note>4Fe-4S-S-AdoMet</note>
    </ligand>
</feature>
<evidence type="ECO:0000256" key="1">
    <source>
        <dbReference type="ARBA" id="ARBA00022485"/>
    </source>
</evidence>
<dbReference type="InterPro" id="IPR034457">
    <property type="entry name" value="Organic_radical-activating"/>
</dbReference>
<dbReference type="SFLD" id="SFLDG01101">
    <property type="entry name" value="Uncharacterised_Radical_SAM_Su"/>
    <property type="match status" value="1"/>
</dbReference>
<dbReference type="PIRSF" id="PIRSF004869">
    <property type="entry name" value="PflX_prd"/>
    <property type="match status" value="1"/>
</dbReference>
<dbReference type="InterPro" id="IPR058240">
    <property type="entry name" value="rSAM_sf"/>
</dbReference>
<feature type="binding site" evidence="6">
    <location>
        <position position="89"/>
    </location>
    <ligand>
        <name>[4Fe-4S] cluster</name>
        <dbReference type="ChEBI" id="CHEBI:49883"/>
        <note>4Fe-4S-S-AdoMet</note>
    </ligand>
</feature>
<proteinExistence type="predicted"/>
<evidence type="ECO:0000256" key="3">
    <source>
        <dbReference type="ARBA" id="ARBA00022723"/>
    </source>
</evidence>
<dbReference type="InterPro" id="IPR013785">
    <property type="entry name" value="Aldolase_TIM"/>
</dbReference>
<dbReference type="SFLD" id="SFLDS00029">
    <property type="entry name" value="Radical_SAM"/>
    <property type="match status" value="1"/>
</dbReference>
<sequence length="341" mass="38236">MREALLYRQEGGGQVVCALCAHRCRIAEGKAGRCGVRVNRAGRLYSLADDRVVSAQIDPIEKKPLFHFLPGSRSLSIATVGCNFHCLNCQNHAISQWPREHPGEALPGQSLSPRQIVSLAQAQGCASISYTYTEPTVYFELALEVARLARQGGIANLFVTNGYMTAQALEEIHPYLDAANVDLKGFDDRRYRQLCGGSLQPVLDSIRRMRELGVWVEVTTLVIPGHNDSPEELREIARFLNGVGAEVPWHLSAFYPTYRLTDRPRTPVENLHQARRIGRDEGLRYVYVGNVPGDAGEDTYCYRCDTRLIDRWGFHIQQNLLQKGTCPTCEAKIDGVFYRDL</sequence>
<evidence type="ECO:0000259" key="7">
    <source>
        <dbReference type="PROSITE" id="PS51918"/>
    </source>
</evidence>
<evidence type="ECO:0000313" key="9">
    <source>
        <dbReference type="Proteomes" id="UP000769766"/>
    </source>
</evidence>
<keyword evidence="1" id="KW-0004">4Fe-4S</keyword>
<dbReference type="GO" id="GO:0046872">
    <property type="term" value="F:metal ion binding"/>
    <property type="evidence" value="ECO:0007669"/>
    <property type="project" value="UniProtKB-KW"/>
</dbReference>
<evidence type="ECO:0000256" key="4">
    <source>
        <dbReference type="ARBA" id="ARBA00023004"/>
    </source>
</evidence>
<keyword evidence="4 6" id="KW-0408">Iron</keyword>
<dbReference type="EMBL" id="JACPRF010000385">
    <property type="protein sequence ID" value="MBI2877733.1"/>
    <property type="molecule type" value="Genomic_DNA"/>
</dbReference>
<dbReference type="InterPro" id="IPR006638">
    <property type="entry name" value="Elp3/MiaA/NifB-like_rSAM"/>
</dbReference>
<comment type="caution">
    <text evidence="8">The sequence shown here is derived from an EMBL/GenBank/DDBJ whole genome shotgun (WGS) entry which is preliminary data.</text>
</comment>
<dbReference type="GO" id="GO:0003824">
    <property type="term" value="F:catalytic activity"/>
    <property type="evidence" value="ECO:0007669"/>
    <property type="project" value="InterPro"/>
</dbReference>
<gene>
    <name evidence="8" type="primary">amrS</name>
    <name evidence="8" type="ORF">HYY20_12710</name>
</gene>
<dbReference type="PROSITE" id="PS51918">
    <property type="entry name" value="RADICAL_SAM"/>
    <property type="match status" value="1"/>
</dbReference>
<dbReference type="NCBIfam" id="TIGR04337">
    <property type="entry name" value="AmmeMemoSam_rS"/>
    <property type="match status" value="1"/>
</dbReference>
<accession>A0A932CQP7</accession>
<dbReference type="Pfam" id="PF04055">
    <property type="entry name" value="Radical_SAM"/>
    <property type="match status" value="1"/>
</dbReference>
<protein>
    <submittedName>
        <fullName evidence="8">AmmeMemoRadiSam system radical SAM enzyme</fullName>
    </submittedName>
</protein>
<dbReference type="PANTHER" id="PTHR30352:SF5">
    <property type="entry name" value="PYRUVATE FORMATE-LYASE 1-ACTIVATING ENZYME"/>
    <property type="match status" value="1"/>
</dbReference>
<feature type="binding site" evidence="6">
    <location>
        <position position="82"/>
    </location>
    <ligand>
        <name>[4Fe-4S] cluster</name>
        <dbReference type="ChEBI" id="CHEBI:49883"/>
        <note>4Fe-4S-S-AdoMet</note>
    </ligand>
</feature>
<dbReference type="Proteomes" id="UP000769766">
    <property type="component" value="Unassembled WGS sequence"/>
</dbReference>
<keyword evidence="2 6" id="KW-0949">S-adenosyl-L-methionine</keyword>
<dbReference type="SUPFAM" id="SSF102114">
    <property type="entry name" value="Radical SAM enzymes"/>
    <property type="match status" value="1"/>
</dbReference>
<organism evidence="8 9">
    <name type="scientific">Tectimicrobiota bacterium</name>
    <dbReference type="NCBI Taxonomy" id="2528274"/>
    <lineage>
        <taxon>Bacteria</taxon>
        <taxon>Pseudomonadati</taxon>
        <taxon>Nitrospinota/Tectimicrobiota group</taxon>
        <taxon>Candidatus Tectimicrobiota</taxon>
    </lineage>
</organism>
<evidence type="ECO:0000256" key="5">
    <source>
        <dbReference type="ARBA" id="ARBA00023014"/>
    </source>
</evidence>
<name>A0A932CQP7_UNCTE</name>
<dbReference type="Gene3D" id="3.20.20.70">
    <property type="entry name" value="Aldolase class I"/>
    <property type="match status" value="1"/>
</dbReference>
<dbReference type="CDD" id="cd01335">
    <property type="entry name" value="Radical_SAM"/>
    <property type="match status" value="1"/>
</dbReference>
<feature type="domain" description="Radical SAM core" evidence="7">
    <location>
        <begin position="67"/>
        <end position="284"/>
    </location>
</feature>
<dbReference type="AlphaFoldDB" id="A0A932CQP7"/>
<reference evidence="8" key="1">
    <citation type="submission" date="2020-07" db="EMBL/GenBank/DDBJ databases">
        <title>Huge and variable diversity of episymbiotic CPR bacteria and DPANN archaea in groundwater ecosystems.</title>
        <authorList>
            <person name="He C.Y."/>
            <person name="Keren R."/>
            <person name="Whittaker M."/>
            <person name="Farag I.F."/>
            <person name="Doudna J."/>
            <person name="Cate J.H.D."/>
            <person name="Banfield J.F."/>
        </authorList>
    </citation>
    <scope>NUCLEOTIDE SEQUENCE</scope>
    <source>
        <strain evidence="8">NC_groundwater_672_Ag_B-0.1um_62_36</strain>
    </source>
</reference>
<evidence type="ECO:0000256" key="6">
    <source>
        <dbReference type="PIRSR" id="PIRSR004869-50"/>
    </source>
</evidence>
<dbReference type="InterPro" id="IPR027596">
    <property type="entry name" value="AmmeMemoSam_rS"/>
</dbReference>